<name>A0AAW1YJ48_RUBAR</name>
<gene>
    <name evidence="1" type="ORF">M0R45_004231</name>
</gene>
<reference evidence="1 2" key="1">
    <citation type="journal article" date="2023" name="G3 (Bethesda)">
        <title>A chromosome-length genome assembly and annotation of blackberry (Rubus argutus, cv. 'Hillquist').</title>
        <authorList>
            <person name="Bruna T."/>
            <person name="Aryal R."/>
            <person name="Dudchenko O."/>
            <person name="Sargent D.J."/>
            <person name="Mead D."/>
            <person name="Buti M."/>
            <person name="Cavallini A."/>
            <person name="Hytonen T."/>
            <person name="Andres J."/>
            <person name="Pham M."/>
            <person name="Weisz D."/>
            <person name="Mascagni F."/>
            <person name="Usai G."/>
            <person name="Natali L."/>
            <person name="Bassil N."/>
            <person name="Fernandez G.E."/>
            <person name="Lomsadze A."/>
            <person name="Armour M."/>
            <person name="Olukolu B."/>
            <person name="Poorten T."/>
            <person name="Britton C."/>
            <person name="Davik J."/>
            <person name="Ashrafi H."/>
            <person name="Aiden E.L."/>
            <person name="Borodovsky M."/>
            <person name="Worthington M."/>
        </authorList>
    </citation>
    <scope>NUCLEOTIDE SEQUENCE [LARGE SCALE GENOMIC DNA]</scope>
    <source>
        <strain evidence="1">PI 553951</strain>
    </source>
</reference>
<sequence length="98" mass="10902">MNSSSSSPMANGGRDHAVILIATTNNIQKTPLEQRIKETKWILHPSAGNSSCCIFKVPRCFVEINQQTYQPHIVSIGPYHHGNNHLEMIATTQMEIST</sequence>
<comment type="caution">
    <text evidence="1">The sequence shown here is derived from an EMBL/GenBank/DDBJ whole genome shotgun (WGS) entry which is preliminary data.</text>
</comment>
<evidence type="ECO:0000313" key="1">
    <source>
        <dbReference type="EMBL" id="KAK9948666.1"/>
    </source>
</evidence>
<dbReference type="InterPro" id="IPR004158">
    <property type="entry name" value="DUF247_pln"/>
</dbReference>
<evidence type="ECO:0000313" key="2">
    <source>
        <dbReference type="Proteomes" id="UP001457282"/>
    </source>
</evidence>
<dbReference type="Pfam" id="PF03140">
    <property type="entry name" value="DUF247"/>
    <property type="match status" value="1"/>
</dbReference>
<dbReference type="Proteomes" id="UP001457282">
    <property type="component" value="Unassembled WGS sequence"/>
</dbReference>
<dbReference type="PANTHER" id="PTHR31170">
    <property type="entry name" value="BNAC04G53230D PROTEIN"/>
    <property type="match status" value="1"/>
</dbReference>
<organism evidence="1 2">
    <name type="scientific">Rubus argutus</name>
    <name type="common">Southern blackberry</name>
    <dbReference type="NCBI Taxonomy" id="59490"/>
    <lineage>
        <taxon>Eukaryota</taxon>
        <taxon>Viridiplantae</taxon>
        <taxon>Streptophyta</taxon>
        <taxon>Embryophyta</taxon>
        <taxon>Tracheophyta</taxon>
        <taxon>Spermatophyta</taxon>
        <taxon>Magnoliopsida</taxon>
        <taxon>eudicotyledons</taxon>
        <taxon>Gunneridae</taxon>
        <taxon>Pentapetalae</taxon>
        <taxon>rosids</taxon>
        <taxon>fabids</taxon>
        <taxon>Rosales</taxon>
        <taxon>Rosaceae</taxon>
        <taxon>Rosoideae</taxon>
        <taxon>Rosoideae incertae sedis</taxon>
        <taxon>Rubus</taxon>
    </lineage>
</organism>
<dbReference type="AlphaFoldDB" id="A0AAW1YJ48"/>
<dbReference type="EMBL" id="JBEDUW010000001">
    <property type="protein sequence ID" value="KAK9948666.1"/>
    <property type="molecule type" value="Genomic_DNA"/>
</dbReference>
<protein>
    <submittedName>
        <fullName evidence="1">Uncharacterized protein</fullName>
    </submittedName>
</protein>
<dbReference type="PANTHER" id="PTHR31170:SF21">
    <property type="match status" value="1"/>
</dbReference>
<keyword evidence="2" id="KW-1185">Reference proteome</keyword>
<accession>A0AAW1YJ48</accession>
<proteinExistence type="predicted"/>